<dbReference type="PANTHER" id="PTHR11005">
    <property type="entry name" value="LYSOSOMAL ACID LIPASE-RELATED"/>
    <property type="match status" value="1"/>
</dbReference>
<organism evidence="10 11">
    <name type="scientific">Polyplax serrata</name>
    <name type="common">Common mouse louse</name>
    <dbReference type="NCBI Taxonomy" id="468196"/>
    <lineage>
        <taxon>Eukaryota</taxon>
        <taxon>Metazoa</taxon>
        <taxon>Ecdysozoa</taxon>
        <taxon>Arthropoda</taxon>
        <taxon>Hexapoda</taxon>
        <taxon>Insecta</taxon>
        <taxon>Pterygota</taxon>
        <taxon>Neoptera</taxon>
        <taxon>Paraneoptera</taxon>
        <taxon>Psocodea</taxon>
        <taxon>Troctomorpha</taxon>
        <taxon>Phthiraptera</taxon>
        <taxon>Anoplura</taxon>
        <taxon>Polyplacidae</taxon>
        <taxon>Polyplax</taxon>
    </lineage>
</organism>
<feature type="active site" description="Charge relay system" evidence="7">
    <location>
        <position position="372"/>
    </location>
</feature>
<dbReference type="FunFam" id="3.40.50.1820:FF:000057">
    <property type="entry name" value="Lipase"/>
    <property type="match status" value="1"/>
</dbReference>
<dbReference type="InterPro" id="IPR029058">
    <property type="entry name" value="AB_hydrolase_fold"/>
</dbReference>
<evidence type="ECO:0000256" key="2">
    <source>
        <dbReference type="ARBA" id="ARBA00022729"/>
    </source>
</evidence>
<dbReference type="GO" id="GO:0016788">
    <property type="term" value="F:hydrolase activity, acting on ester bonds"/>
    <property type="evidence" value="ECO:0007669"/>
    <property type="project" value="InterPro"/>
</dbReference>
<evidence type="ECO:0000256" key="1">
    <source>
        <dbReference type="ARBA" id="ARBA00010701"/>
    </source>
</evidence>
<keyword evidence="4" id="KW-0442">Lipid degradation</keyword>
<keyword evidence="2 8" id="KW-0732">Signal</keyword>
<dbReference type="InterPro" id="IPR006693">
    <property type="entry name" value="AB_hydrolase_lipase"/>
</dbReference>
<evidence type="ECO:0000256" key="6">
    <source>
        <dbReference type="ARBA" id="ARBA00023180"/>
    </source>
</evidence>
<evidence type="ECO:0000313" key="11">
    <source>
        <dbReference type="Proteomes" id="UP001372834"/>
    </source>
</evidence>
<dbReference type="PIRSF" id="PIRSF000862">
    <property type="entry name" value="Steryl_ester_lip"/>
    <property type="match status" value="1"/>
</dbReference>
<dbReference type="Gene3D" id="3.40.50.1820">
    <property type="entry name" value="alpha/beta hydrolase"/>
    <property type="match status" value="1"/>
</dbReference>
<feature type="active site" description="Nucleophile" evidence="7">
    <location>
        <position position="170"/>
    </location>
</feature>
<evidence type="ECO:0000256" key="7">
    <source>
        <dbReference type="PIRSR" id="PIRSR000862-1"/>
    </source>
</evidence>
<evidence type="ECO:0000259" key="9">
    <source>
        <dbReference type="Pfam" id="PF04083"/>
    </source>
</evidence>
<feature type="chain" id="PRO_5042860322" description="Partial AB-hydrolase lipase domain-containing protein" evidence="8">
    <location>
        <begin position="20"/>
        <end position="443"/>
    </location>
</feature>
<evidence type="ECO:0000256" key="3">
    <source>
        <dbReference type="ARBA" id="ARBA00022801"/>
    </source>
</evidence>
<evidence type="ECO:0000256" key="4">
    <source>
        <dbReference type="ARBA" id="ARBA00022963"/>
    </source>
</evidence>
<proteinExistence type="inferred from homology"/>
<keyword evidence="3" id="KW-0378">Hydrolase</keyword>
<dbReference type="InterPro" id="IPR025483">
    <property type="entry name" value="Lipase_euk"/>
</dbReference>
<evidence type="ECO:0000256" key="5">
    <source>
        <dbReference type="ARBA" id="ARBA00023098"/>
    </source>
</evidence>
<name>A0AAN8P0W7_POLSC</name>
<sequence length="443" mass="50137">MNVLFSFALFLCVLWGVTAKQEEMAATNIRNMNARQIIRFFGYPSETHTILTPDGYLLELHRISRGRNGQSNPNLPPVLIQHGLVESSGTFLIIGPDDALPCLLADLGFDVWLGNSRGNKYSRGHVTVDPDKFEFWNYTYHEAAINDLPAEIDFVLEKTNREKLIYVGHSMGTTMYFILLSMLPEYNEKIELGVMMAPVAYMYHCKSLFIQAVAPFAHLVNLVIAARIGEFLPNNKFLGSVRELVCGSSVLNRDLCGTLLNLVVGDDPRAYSPEFMKILVNHGPEGYSFLTILHYGQFVTTGEYELLYTKKTMLGRDSQKRRFVFRLAFLDRFGMLDYGTLGNLRQYGVPYPPDYDLDQITVPTLLYAGQSDNLADLTDVMRLTEKVPSVKRLFVVEESKFGHMDFLISDNVKELLNDYVIADIMEHLGQNATGEAYVNNNEL</sequence>
<protein>
    <recommendedName>
        <fullName evidence="9">Partial AB-hydrolase lipase domain-containing protein</fullName>
    </recommendedName>
</protein>
<feature type="domain" description="Partial AB-hydrolase lipase" evidence="9">
    <location>
        <begin position="35"/>
        <end position="93"/>
    </location>
</feature>
<feature type="signal peptide" evidence="8">
    <location>
        <begin position="1"/>
        <end position="19"/>
    </location>
</feature>
<reference evidence="10 11" key="1">
    <citation type="submission" date="2023-10" db="EMBL/GenBank/DDBJ databases">
        <title>Genomes of two closely related lineages of the louse Polyplax serrata with different host specificities.</title>
        <authorList>
            <person name="Martinu J."/>
            <person name="Tarabai H."/>
            <person name="Stefka J."/>
            <person name="Hypsa V."/>
        </authorList>
    </citation>
    <scope>NUCLEOTIDE SEQUENCE [LARGE SCALE GENOMIC DNA]</scope>
    <source>
        <strain evidence="10">HR10_N</strain>
    </source>
</reference>
<comment type="similarity">
    <text evidence="1">Belongs to the AB hydrolase superfamily. Lipase family.</text>
</comment>
<feature type="active site" description="Charge relay system" evidence="7">
    <location>
        <position position="403"/>
    </location>
</feature>
<dbReference type="Pfam" id="PF04083">
    <property type="entry name" value="Abhydro_lipase"/>
    <property type="match status" value="1"/>
</dbReference>
<dbReference type="SUPFAM" id="SSF53474">
    <property type="entry name" value="alpha/beta-Hydrolases"/>
    <property type="match status" value="1"/>
</dbReference>
<comment type="caution">
    <text evidence="10">The sequence shown here is derived from an EMBL/GenBank/DDBJ whole genome shotgun (WGS) entry which is preliminary data.</text>
</comment>
<evidence type="ECO:0000313" key="10">
    <source>
        <dbReference type="EMBL" id="KAK6625798.1"/>
    </source>
</evidence>
<evidence type="ECO:0000256" key="8">
    <source>
        <dbReference type="SAM" id="SignalP"/>
    </source>
</evidence>
<keyword evidence="5" id="KW-0443">Lipid metabolism</keyword>
<keyword evidence="6" id="KW-0325">Glycoprotein</keyword>
<dbReference type="AlphaFoldDB" id="A0AAN8P0W7"/>
<dbReference type="GO" id="GO:0016042">
    <property type="term" value="P:lipid catabolic process"/>
    <property type="evidence" value="ECO:0007669"/>
    <property type="project" value="UniProtKB-KW"/>
</dbReference>
<dbReference type="Proteomes" id="UP001372834">
    <property type="component" value="Unassembled WGS sequence"/>
</dbReference>
<gene>
    <name evidence="10" type="ORF">RUM43_006097</name>
</gene>
<accession>A0AAN8P0W7</accession>
<dbReference type="EMBL" id="JAWJWE010000037">
    <property type="protein sequence ID" value="KAK6625798.1"/>
    <property type="molecule type" value="Genomic_DNA"/>
</dbReference>